<dbReference type="EMBL" id="CP042806">
    <property type="protein sequence ID" value="QEE29605.1"/>
    <property type="molecule type" value="Genomic_DNA"/>
</dbReference>
<reference evidence="6 7" key="1">
    <citation type="submission" date="2019-08" db="EMBL/GenBank/DDBJ databases">
        <title>Complete genome sequence of Terriglobus albidus strain ORNL.</title>
        <authorList>
            <person name="Podar M."/>
        </authorList>
    </citation>
    <scope>NUCLEOTIDE SEQUENCE [LARGE SCALE GENOMIC DNA]</scope>
    <source>
        <strain evidence="6 7">ORNL</strain>
    </source>
</reference>
<accession>A0A5B9EEQ9</accession>
<dbReference type="GO" id="GO:0004301">
    <property type="term" value="F:epoxide hydrolase activity"/>
    <property type="evidence" value="ECO:0007669"/>
    <property type="project" value="TreeGrafter"/>
</dbReference>
<evidence type="ECO:0000313" key="7">
    <source>
        <dbReference type="Proteomes" id="UP000321820"/>
    </source>
</evidence>
<name>A0A5B9EEQ9_9BACT</name>
<evidence type="ECO:0000256" key="1">
    <source>
        <dbReference type="ARBA" id="ARBA00010088"/>
    </source>
</evidence>
<dbReference type="Pfam" id="PF06441">
    <property type="entry name" value="EHN"/>
    <property type="match status" value="1"/>
</dbReference>
<feature type="active site" description="Nucleophile" evidence="4">
    <location>
        <position position="161"/>
    </location>
</feature>
<gene>
    <name evidence="6" type="ORF">FTW19_17380</name>
</gene>
<sequence>MVEQFRIHIADEVLDDLRARLLHTRWPDQIPGIGWTQGTELDWLQRLVSYWTHEFDWRIWEQRLNTLDHFTWEGIHFVYKRAASGRGIPIILTHGWPGTFLDYVDMLPMLDDFDVVVPSLPGYGFSPRPPQVGINYRYVAERWHRLMSKLGYSSFGASGYDFGAGVTTILALDHPESVTGIYLTTLESDLTPIVDDADLSDGERSYLSVNRSWDATERGYSAIQSTKPQTIGYGLNDSPAGLAAYMGEKWHSWSDATPPDDFLCATLTLYWITQTITSSMRDYWDNRFYPVDRSYVNTPTAFGVFAHQTVSEGEPPRSYLERVYNIHHWTVFPRGGHFAPVEEPVAVAEDMTTFFRNLR</sequence>
<dbReference type="InterPro" id="IPR029058">
    <property type="entry name" value="AB_hydrolase_fold"/>
</dbReference>
<dbReference type="Proteomes" id="UP000321820">
    <property type="component" value="Chromosome"/>
</dbReference>
<dbReference type="PANTHER" id="PTHR21661:SF35">
    <property type="entry name" value="EPOXIDE HYDROLASE"/>
    <property type="match status" value="1"/>
</dbReference>
<proteinExistence type="inferred from homology"/>
<feature type="active site" description="Proton donor" evidence="4">
    <location>
        <position position="283"/>
    </location>
</feature>
<dbReference type="InterPro" id="IPR016292">
    <property type="entry name" value="Epoxide_hydrolase"/>
</dbReference>
<dbReference type="PANTHER" id="PTHR21661">
    <property type="entry name" value="EPOXIDE HYDROLASE 1-RELATED"/>
    <property type="match status" value="1"/>
</dbReference>
<dbReference type="SUPFAM" id="SSF53474">
    <property type="entry name" value="alpha/beta-Hydrolases"/>
    <property type="match status" value="1"/>
</dbReference>
<organism evidence="6 7">
    <name type="scientific">Terriglobus albidus</name>
    <dbReference type="NCBI Taxonomy" id="1592106"/>
    <lineage>
        <taxon>Bacteria</taxon>
        <taxon>Pseudomonadati</taxon>
        <taxon>Acidobacteriota</taxon>
        <taxon>Terriglobia</taxon>
        <taxon>Terriglobales</taxon>
        <taxon>Acidobacteriaceae</taxon>
        <taxon>Terriglobus</taxon>
    </lineage>
</organism>
<protein>
    <submittedName>
        <fullName evidence="6">Epoxide hydrolase</fullName>
    </submittedName>
</protein>
<keyword evidence="3 6" id="KW-0378">Hydrolase</keyword>
<feature type="domain" description="Epoxide hydrolase N-terminal" evidence="5">
    <location>
        <begin position="2"/>
        <end position="102"/>
    </location>
</feature>
<evidence type="ECO:0000256" key="3">
    <source>
        <dbReference type="ARBA" id="ARBA00022801"/>
    </source>
</evidence>
<dbReference type="PRINTS" id="PR00412">
    <property type="entry name" value="EPOXHYDRLASE"/>
</dbReference>
<feature type="active site" description="Proton acceptor" evidence="4">
    <location>
        <position position="337"/>
    </location>
</feature>
<evidence type="ECO:0000259" key="5">
    <source>
        <dbReference type="Pfam" id="PF06441"/>
    </source>
</evidence>
<dbReference type="Gene3D" id="3.40.50.1820">
    <property type="entry name" value="alpha/beta hydrolase"/>
    <property type="match status" value="1"/>
</dbReference>
<dbReference type="OrthoDB" id="9780765at2"/>
<dbReference type="InterPro" id="IPR010497">
    <property type="entry name" value="Epoxide_hydro_N"/>
</dbReference>
<dbReference type="KEGG" id="talb:FTW19_17380"/>
<dbReference type="GO" id="GO:0097176">
    <property type="term" value="P:epoxide metabolic process"/>
    <property type="evidence" value="ECO:0007669"/>
    <property type="project" value="TreeGrafter"/>
</dbReference>
<evidence type="ECO:0000256" key="2">
    <source>
        <dbReference type="ARBA" id="ARBA00022797"/>
    </source>
</evidence>
<dbReference type="PIRSF" id="PIRSF001112">
    <property type="entry name" value="Epoxide_hydrolase"/>
    <property type="match status" value="1"/>
</dbReference>
<dbReference type="AlphaFoldDB" id="A0A5B9EEQ9"/>
<keyword evidence="7" id="KW-1185">Reference proteome</keyword>
<keyword evidence="2" id="KW-0058">Aromatic hydrocarbons catabolism</keyword>
<comment type="similarity">
    <text evidence="1">Belongs to the peptidase S33 family.</text>
</comment>
<evidence type="ECO:0000313" key="6">
    <source>
        <dbReference type="EMBL" id="QEE29605.1"/>
    </source>
</evidence>
<dbReference type="InterPro" id="IPR000639">
    <property type="entry name" value="Epox_hydrolase-like"/>
</dbReference>
<evidence type="ECO:0000256" key="4">
    <source>
        <dbReference type="PIRSR" id="PIRSR001112-1"/>
    </source>
</evidence>